<reference evidence="2" key="1">
    <citation type="submission" date="2011-07" db="EMBL/GenBank/DDBJ databases">
        <title>The complete genome of Cyclobacterium marinum DSM 745.</title>
        <authorList>
            <person name="Lucas S."/>
            <person name="Han J."/>
            <person name="Lapidus A."/>
            <person name="Bruce D."/>
            <person name="Goodwin L."/>
            <person name="Pitluck S."/>
            <person name="Peters L."/>
            <person name="Kyrpides N."/>
            <person name="Mavromatis K."/>
            <person name="Ivanova N."/>
            <person name="Ovchinnikova G."/>
            <person name="Chertkov O."/>
            <person name="Detter J.C."/>
            <person name="Tapia R."/>
            <person name="Han C."/>
            <person name="Land M."/>
            <person name="Hauser L."/>
            <person name="Markowitz V."/>
            <person name="Cheng J.-F."/>
            <person name="Hugenholtz P."/>
            <person name="Woyke T."/>
            <person name="Wu D."/>
            <person name="Tindall B."/>
            <person name="Schuetze A."/>
            <person name="Brambilla E."/>
            <person name="Klenk H.-P."/>
            <person name="Eisen J.A."/>
        </authorList>
    </citation>
    <scope>NUCLEOTIDE SEQUENCE [LARGE SCALE GENOMIC DNA]</scope>
    <source>
        <strain evidence="2">ATCC 25205 / DSM 745 / LMG 13164 / NCIMB 1802</strain>
    </source>
</reference>
<evidence type="ECO:0000313" key="1">
    <source>
        <dbReference type="EMBL" id="AEL23961.1"/>
    </source>
</evidence>
<proteinExistence type="predicted"/>
<dbReference type="RefSeq" id="WP_014018260.1">
    <property type="nucleotide sequence ID" value="NC_015914.1"/>
</dbReference>
<gene>
    <name evidence="1" type="ordered locus">Cycma_0178</name>
</gene>
<evidence type="ECO:0000313" key="2">
    <source>
        <dbReference type="Proteomes" id="UP000001635"/>
    </source>
</evidence>
<dbReference type="Proteomes" id="UP000001635">
    <property type="component" value="Chromosome"/>
</dbReference>
<keyword evidence="2" id="KW-1185">Reference proteome</keyword>
<dbReference type="KEGG" id="cmr:Cycma_0178"/>
<dbReference type="Gene3D" id="2.115.10.20">
    <property type="entry name" value="Glycosyl hydrolase domain, family 43"/>
    <property type="match status" value="1"/>
</dbReference>
<organism evidence="1 2">
    <name type="scientific">Cyclobacterium marinum (strain ATCC 25205 / DSM 745 / LMG 13164 / NCIMB 1802)</name>
    <name type="common">Flectobacillus marinus</name>
    <dbReference type="NCBI Taxonomy" id="880070"/>
    <lineage>
        <taxon>Bacteria</taxon>
        <taxon>Pseudomonadati</taxon>
        <taxon>Bacteroidota</taxon>
        <taxon>Cytophagia</taxon>
        <taxon>Cytophagales</taxon>
        <taxon>Cyclobacteriaceae</taxon>
        <taxon>Cyclobacterium</taxon>
    </lineage>
</organism>
<dbReference type="AlphaFoldDB" id="G0J1V5"/>
<name>G0J1V5_CYCMS</name>
<dbReference type="eggNOG" id="COG1621">
    <property type="taxonomic scope" value="Bacteria"/>
</dbReference>
<accession>G0J1V5</accession>
<dbReference type="InterPro" id="IPR023296">
    <property type="entry name" value="Glyco_hydro_beta-prop_sf"/>
</dbReference>
<dbReference type="SUPFAM" id="SSF75005">
    <property type="entry name" value="Arabinanase/levansucrase/invertase"/>
    <property type="match status" value="1"/>
</dbReference>
<dbReference type="HOGENOM" id="CLU_543871_0_0_10"/>
<dbReference type="EMBL" id="CP002955">
    <property type="protein sequence ID" value="AEL23961.1"/>
    <property type="molecule type" value="Genomic_DNA"/>
</dbReference>
<dbReference type="STRING" id="880070.Cycma_0178"/>
<sequence length="473" mass="53608">MTKVNWFLLLFIFPLSFQGFSQHTFLGSNRELFVDDFLIDRLDGASLKMHVPIDEGVAFYLDKPWEGKFSTYTTIIHDQGIFRAYYRGLLDVVEGNNQRLTCYAESKDGIDWYKPNLGIHEIKGSKDNNVILVDEELTPNFTPFLDTNPNAKAEEKFKALAGKQATGLFALSSADGIHWVKIQDKPVLQEGNLDSQNVSFWSTTENKYLVFFRSTDSGFRSVSRSTSTDFKSWDKGIAMTFGSAPLEHIYTQQTSPYFRAPQIYLAVGARFMPDKQVLTDGQATEMGIDPNYYKACSDAFLMTSRGGNQYRRYFMESYIRPGIGLNNWVSRTNYPALNVVQTSPYEMSIYVNQDYAQSTAHLRRYSIRLDGFASLSAGFAGGEMITKPFVFEGNALELNYSTSAAGEIYVELLDEDGNKIPGFSKEECQPIIGNELSRPVYWNNSTNVSRLSGTAVRMKIYLKDAAIYSFRFY</sequence>
<protein>
    <submittedName>
        <fullName evidence="1">Uncharacterized protein</fullName>
    </submittedName>
</protein>